<proteinExistence type="predicted"/>
<accession>A0ACB7T8Z2</accession>
<evidence type="ECO:0000313" key="2">
    <source>
        <dbReference type="Proteomes" id="UP000821845"/>
    </source>
</evidence>
<name>A0ACB7T8Z2_HYAAI</name>
<gene>
    <name evidence="1" type="ORF">HPB50_005899</name>
</gene>
<dbReference type="Proteomes" id="UP000821845">
    <property type="component" value="Chromosome 10"/>
</dbReference>
<comment type="caution">
    <text evidence="1">The sequence shown here is derived from an EMBL/GenBank/DDBJ whole genome shotgun (WGS) entry which is preliminary data.</text>
</comment>
<organism evidence="1 2">
    <name type="scientific">Hyalomma asiaticum</name>
    <name type="common">Tick</name>
    <dbReference type="NCBI Taxonomy" id="266040"/>
    <lineage>
        <taxon>Eukaryota</taxon>
        <taxon>Metazoa</taxon>
        <taxon>Ecdysozoa</taxon>
        <taxon>Arthropoda</taxon>
        <taxon>Chelicerata</taxon>
        <taxon>Arachnida</taxon>
        <taxon>Acari</taxon>
        <taxon>Parasitiformes</taxon>
        <taxon>Ixodida</taxon>
        <taxon>Ixodoidea</taxon>
        <taxon>Ixodidae</taxon>
        <taxon>Hyalomminae</taxon>
        <taxon>Hyalomma</taxon>
    </lineage>
</organism>
<reference evidence="1" key="1">
    <citation type="submission" date="2020-05" db="EMBL/GenBank/DDBJ databases">
        <title>Large-scale comparative analyses of tick genomes elucidate their genetic diversity and vector capacities.</title>
        <authorList>
            <person name="Jia N."/>
            <person name="Wang J."/>
            <person name="Shi W."/>
            <person name="Du L."/>
            <person name="Sun Y."/>
            <person name="Zhan W."/>
            <person name="Jiang J."/>
            <person name="Wang Q."/>
            <person name="Zhang B."/>
            <person name="Ji P."/>
            <person name="Sakyi L.B."/>
            <person name="Cui X."/>
            <person name="Yuan T."/>
            <person name="Jiang B."/>
            <person name="Yang W."/>
            <person name="Lam T.T.-Y."/>
            <person name="Chang Q."/>
            <person name="Ding S."/>
            <person name="Wang X."/>
            <person name="Zhu J."/>
            <person name="Ruan X."/>
            <person name="Zhao L."/>
            <person name="Wei J."/>
            <person name="Que T."/>
            <person name="Du C."/>
            <person name="Cheng J."/>
            <person name="Dai P."/>
            <person name="Han X."/>
            <person name="Huang E."/>
            <person name="Gao Y."/>
            <person name="Liu J."/>
            <person name="Shao H."/>
            <person name="Ye R."/>
            <person name="Li L."/>
            <person name="Wei W."/>
            <person name="Wang X."/>
            <person name="Wang C."/>
            <person name="Yang T."/>
            <person name="Huo Q."/>
            <person name="Li W."/>
            <person name="Guo W."/>
            <person name="Chen H."/>
            <person name="Zhou L."/>
            <person name="Ni X."/>
            <person name="Tian J."/>
            <person name="Zhou Y."/>
            <person name="Sheng Y."/>
            <person name="Liu T."/>
            <person name="Pan Y."/>
            <person name="Xia L."/>
            <person name="Li J."/>
            <person name="Zhao F."/>
            <person name="Cao W."/>
        </authorList>
    </citation>
    <scope>NUCLEOTIDE SEQUENCE</scope>
    <source>
        <strain evidence="1">Hyas-2018</strain>
    </source>
</reference>
<protein>
    <submittedName>
        <fullName evidence="1">Uncharacterized protein</fullName>
    </submittedName>
</protein>
<evidence type="ECO:0000313" key="1">
    <source>
        <dbReference type="EMBL" id="KAH6942469.1"/>
    </source>
</evidence>
<keyword evidence="2" id="KW-1185">Reference proteome</keyword>
<dbReference type="EMBL" id="CM023490">
    <property type="protein sequence ID" value="KAH6942469.1"/>
    <property type="molecule type" value="Genomic_DNA"/>
</dbReference>
<sequence length="215" mass="23251">MAAIVLLHVVLIGAASTTAEKLLPYLLESDDKQFKEMCKDVFEQSSKCDDVVISTETFKMHQRKYTPLLPKSTFSEAVADCVENSLSIIEMQKACSEVEMSEASQYTFPVGDTLGGEKNMVSLRIPFVVFVKGGVSSPTRAHAPHRLYGPGLRWPNIGPTVSAPPTLVKHGANAGGTLRACFPCKDVDDAQSFLVTQADSGETLPKRRLGGSCGR</sequence>